<dbReference type="EMBL" id="BNJF01000001">
    <property type="protein sequence ID" value="GHO45389.1"/>
    <property type="molecule type" value="Genomic_DNA"/>
</dbReference>
<sequence>MLQTLPLVLYIVMTEVTIGSVSVLVFLDWRNEVKRGFLVSYAFIYLALAGLTYLFQQSFATAELLNTYGSLDHAWTGWQTLPLLLFFLLMIPYTFILLLDKKAGVDGKDAHAKAVEEAEQENQTAPRRSILRALRLLSGVATVIVGLVTLLVLGMIFRPLASTIAGGGFTVAGFFAAAFALGGVLTAMWLGHWYLVTPALSGRPLLFSTTLVLLAIIAQIIFLPLSGPTSARANQPAQSQQSSVTATPTTPSTPSVTATQSPTNLVKPAGQPVITPLGTDAIGWLRILVSFAMPLILGGLSWKLIRDRSFQSATGMLYLVVVLTLAGEIMARGLFLMGL</sequence>
<feature type="transmembrane region" description="Helical" evidence="2">
    <location>
        <begin position="169"/>
        <end position="193"/>
    </location>
</feature>
<feature type="transmembrane region" description="Helical" evidence="2">
    <location>
        <begin position="75"/>
        <end position="99"/>
    </location>
</feature>
<dbReference type="Proteomes" id="UP000612362">
    <property type="component" value="Unassembled WGS sequence"/>
</dbReference>
<comment type="caution">
    <text evidence="3">The sequence shown here is derived from an EMBL/GenBank/DDBJ whole genome shotgun (WGS) entry which is preliminary data.</text>
</comment>
<reference evidence="3" key="1">
    <citation type="submission" date="2020-10" db="EMBL/GenBank/DDBJ databases">
        <title>Taxonomic study of unclassified bacteria belonging to the class Ktedonobacteria.</title>
        <authorList>
            <person name="Yabe S."/>
            <person name="Wang C.M."/>
            <person name="Zheng Y."/>
            <person name="Sakai Y."/>
            <person name="Cavaletti L."/>
            <person name="Monciardini P."/>
            <person name="Donadio S."/>
        </authorList>
    </citation>
    <scope>NUCLEOTIDE SEQUENCE</scope>
    <source>
        <strain evidence="3">SOSP1-1</strain>
    </source>
</reference>
<gene>
    <name evidence="3" type="ORF">KSX_35520</name>
</gene>
<feature type="transmembrane region" description="Helical" evidence="2">
    <location>
        <begin position="36"/>
        <end position="55"/>
    </location>
</feature>
<feature type="transmembrane region" description="Helical" evidence="2">
    <location>
        <begin position="6"/>
        <end position="29"/>
    </location>
</feature>
<evidence type="ECO:0000313" key="4">
    <source>
        <dbReference type="Proteomes" id="UP000612362"/>
    </source>
</evidence>
<keyword evidence="2" id="KW-0812">Transmembrane</keyword>
<evidence type="ECO:0000256" key="2">
    <source>
        <dbReference type="SAM" id="Phobius"/>
    </source>
</evidence>
<feature type="transmembrane region" description="Helical" evidence="2">
    <location>
        <begin position="205"/>
        <end position="225"/>
    </location>
</feature>
<feature type="region of interest" description="Disordered" evidence="1">
    <location>
        <begin position="233"/>
        <end position="264"/>
    </location>
</feature>
<accession>A0A8J3HX52</accession>
<evidence type="ECO:0000256" key="1">
    <source>
        <dbReference type="SAM" id="MobiDB-lite"/>
    </source>
</evidence>
<feature type="transmembrane region" description="Helical" evidence="2">
    <location>
        <begin position="284"/>
        <end position="305"/>
    </location>
</feature>
<keyword evidence="2" id="KW-1133">Transmembrane helix</keyword>
<name>A0A8J3HX52_9CHLR</name>
<keyword evidence="4" id="KW-1185">Reference proteome</keyword>
<feature type="transmembrane region" description="Helical" evidence="2">
    <location>
        <begin position="317"/>
        <end position="337"/>
    </location>
</feature>
<dbReference type="AlphaFoldDB" id="A0A8J3HX52"/>
<dbReference type="RefSeq" id="WP_220194725.1">
    <property type="nucleotide sequence ID" value="NZ_BNJF01000001.1"/>
</dbReference>
<proteinExistence type="predicted"/>
<organism evidence="3 4">
    <name type="scientific">Ktedonospora formicarum</name>
    <dbReference type="NCBI Taxonomy" id="2778364"/>
    <lineage>
        <taxon>Bacteria</taxon>
        <taxon>Bacillati</taxon>
        <taxon>Chloroflexota</taxon>
        <taxon>Ktedonobacteria</taxon>
        <taxon>Ktedonobacterales</taxon>
        <taxon>Ktedonobacteraceae</taxon>
        <taxon>Ktedonospora</taxon>
    </lineage>
</organism>
<feature type="transmembrane region" description="Helical" evidence="2">
    <location>
        <begin position="136"/>
        <end position="157"/>
    </location>
</feature>
<keyword evidence="2" id="KW-0472">Membrane</keyword>
<feature type="compositionally biased region" description="Low complexity" evidence="1">
    <location>
        <begin position="235"/>
        <end position="263"/>
    </location>
</feature>
<protein>
    <submittedName>
        <fullName evidence="3">Uncharacterized protein</fullName>
    </submittedName>
</protein>
<evidence type="ECO:0000313" key="3">
    <source>
        <dbReference type="EMBL" id="GHO45389.1"/>
    </source>
</evidence>